<gene>
    <name evidence="1" type="ORF">SapgrDRAFT_1439</name>
</gene>
<evidence type="ECO:0000313" key="1">
    <source>
        <dbReference type="EMBL" id="EJF53155.1"/>
    </source>
</evidence>
<protein>
    <recommendedName>
        <fullName evidence="3">GatB/YqeY domain-containing protein</fullName>
    </recommendedName>
</protein>
<name>J1I393_9BACT</name>
<evidence type="ECO:0000313" key="2">
    <source>
        <dbReference type="Proteomes" id="UP000005113"/>
    </source>
</evidence>
<dbReference type="SUPFAM" id="SSF89095">
    <property type="entry name" value="GatB/YqeY motif"/>
    <property type="match status" value="1"/>
</dbReference>
<dbReference type="AlphaFoldDB" id="J1I393"/>
<dbReference type="OrthoDB" id="9788127at2"/>
<dbReference type="PANTHER" id="PTHR28055">
    <property type="entry name" value="ALTERED INHERITANCE OF MITOCHONDRIA PROTEIN 41, MITOCHONDRIAL"/>
    <property type="match status" value="1"/>
</dbReference>
<dbReference type="Proteomes" id="UP000005113">
    <property type="component" value="Unassembled WGS sequence"/>
</dbReference>
<dbReference type="PANTHER" id="PTHR28055:SF1">
    <property type="entry name" value="ALTERED INHERITANCE OF MITOCHONDRIA PROTEIN 41, MITOCHONDRIAL"/>
    <property type="match status" value="1"/>
</dbReference>
<accession>J1I393</accession>
<dbReference type="InterPro" id="IPR019004">
    <property type="entry name" value="YqeY/Aim41"/>
</dbReference>
<dbReference type="Gene3D" id="1.10.1510.10">
    <property type="entry name" value="Uncharacterised protein YqeY/AIM41 PF09424, N-terminal domain"/>
    <property type="match status" value="1"/>
</dbReference>
<dbReference type="HOGENOM" id="CLU_079430_2_0_10"/>
<reference evidence="2" key="1">
    <citation type="journal article" date="2012" name="Stand. Genomic Sci.">
        <title>Permanent draft genome sequence of the gliding predator Saprospira grandis strain Sa g1 (= HR1).</title>
        <authorList>
            <person name="Mavromatis K."/>
            <person name="Chertkov O."/>
            <person name="Lapidus A."/>
            <person name="Nolan M."/>
            <person name="Lucas S."/>
            <person name="Tice H."/>
            <person name="Del Rio T.G."/>
            <person name="Cheng J.F."/>
            <person name="Han C."/>
            <person name="Tapia R."/>
            <person name="Bruce D."/>
            <person name="Goodwin L.A."/>
            <person name="Pitluck S."/>
            <person name="Huntemann M."/>
            <person name="Liolios K."/>
            <person name="Pagani I."/>
            <person name="Ivanova N."/>
            <person name="Mikhailova N."/>
            <person name="Pati A."/>
            <person name="Chen A."/>
            <person name="Palaniappan K."/>
            <person name="Land M."/>
            <person name="Brambilla E.M."/>
            <person name="Rohde M."/>
            <person name="Spring S."/>
            <person name="Goker M."/>
            <person name="Detter J.C."/>
            <person name="Bristow J."/>
            <person name="Eisen J.A."/>
            <person name="Markowitz V."/>
            <person name="Hugenholtz P."/>
            <person name="Kyrpides N.C."/>
            <person name="Klenk H.P."/>
            <person name="Woyke T."/>
        </authorList>
    </citation>
    <scope>NUCLEOTIDE SEQUENCE [LARGE SCALE GENOMIC DNA]</scope>
    <source>
        <strain evidence="2">DSM 2844</strain>
    </source>
</reference>
<dbReference type="InterPro" id="IPR023168">
    <property type="entry name" value="GatB_Yqey_C_2"/>
</dbReference>
<proteinExistence type="predicted"/>
<dbReference type="GO" id="GO:0016884">
    <property type="term" value="F:carbon-nitrogen ligase activity, with glutamine as amido-N-donor"/>
    <property type="evidence" value="ECO:0007669"/>
    <property type="project" value="InterPro"/>
</dbReference>
<dbReference type="EMBL" id="JH719942">
    <property type="protein sequence ID" value="EJF53155.1"/>
    <property type="molecule type" value="Genomic_DNA"/>
</dbReference>
<sequence>MSLSERIKEGLKTAMKNKDEARKRTIRAIKAQLLLMQTDGTGAEITEERELKMLQTMVKQREDSLTTYQEQGREELAQVEAEEIAIIKEFLPAQLEGEALLAEIKAIIEEAGASSMKDMGRVMGMASKKLLGKADGKSISATVKQLLG</sequence>
<dbReference type="InterPro" id="IPR042184">
    <property type="entry name" value="YqeY/Aim41_N"/>
</dbReference>
<dbReference type="InterPro" id="IPR003789">
    <property type="entry name" value="Asn/Gln_tRNA_amidoTrase-B-like"/>
</dbReference>
<dbReference type="Gene3D" id="1.10.10.410">
    <property type="match status" value="1"/>
</dbReference>
<evidence type="ECO:0008006" key="3">
    <source>
        <dbReference type="Google" id="ProtNLM"/>
    </source>
</evidence>
<dbReference type="Pfam" id="PF09424">
    <property type="entry name" value="YqeY"/>
    <property type="match status" value="1"/>
</dbReference>
<dbReference type="RefSeq" id="WP_002658601.1">
    <property type="nucleotide sequence ID" value="NZ_JH719942.1"/>
</dbReference>
<organism evidence="1 2">
    <name type="scientific">Saprospira grandis DSM 2844</name>
    <dbReference type="NCBI Taxonomy" id="694433"/>
    <lineage>
        <taxon>Bacteria</taxon>
        <taxon>Pseudomonadati</taxon>
        <taxon>Bacteroidota</taxon>
        <taxon>Saprospiria</taxon>
        <taxon>Saprospirales</taxon>
        <taxon>Saprospiraceae</taxon>
        <taxon>Saprospira</taxon>
    </lineage>
</organism>